<evidence type="ECO:0000313" key="9">
    <source>
        <dbReference type="EMBL" id="RKT85415.1"/>
    </source>
</evidence>
<evidence type="ECO:0000313" key="12">
    <source>
        <dbReference type="Proteomes" id="UP000270697"/>
    </source>
</evidence>
<proteinExistence type="inferred from homology"/>
<dbReference type="GO" id="GO:0016987">
    <property type="term" value="F:sigma factor activity"/>
    <property type="evidence" value="ECO:0007669"/>
    <property type="project" value="UniProtKB-KW"/>
</dbReference>
<keyword evidence="5" id="KW-0804">Transcription</keyword>
<protein>
    <submittedName>
        <fullName evidence="9">RNA polymerase sigma factor (Sigma-70 family)</fullName>
    </submittedName>
    <submittedName>
        <fullName evidence="10">RNA polymerase sigma factor, sigma-70 family</fullName>
    </submittedName>
</protein>
<feature type="domain" description="Putative zinc-finger" evidence="8">
    <location>
        <begin position="203"/>
        <end position="237"/>
    </location>
</feature>
<dbReference type="PANTHER" id="PTHR43133">
    <property type="entry name" value="RNA POLYMERASE ECF-TYPE SIGMA FACTO"/>
    <property type="match status" value="1"/>
</dbReference>
<dbReference type="NCBIfam" id="TIGR02937">
    <property type="entry name" value="sigma70-ECF"/>
    <property type="match status" value="1"/>
</dbReference>
<feature type="compositionally biased region" description="Low complexity" evidence="6">
    <location>
        <begin position="713"/>
        <end position="732"/>
    </location>
</feature>
<reference evidence="10 11" key="1">
    <citation type="submission" date="2016-10" db="EMBL/GenBank/DDBJ databases">
        <authorList>
            <person name="de Groot N.N."/>
        </authorList>
    </citation>
    <scope>NUCLEOTIDE SEQUENCE [LARGE SCALE GENOMIC DNA]</scope>
    <source>
        <strain evidence="10 11">CPCC 201259</strain>
    </source>
</reference>
<reference evidence="9 12" key="2">
    <citation type="submission" date="2018-10" db="EMBL/GenBank/DDBJ databases">
        <title>Sequencing the genomes of 1000 actinobacteria strains.</title>
        <authorList>
            <person name="Klenk H.-P."/>
        </authorList>
    </citation>
    <scope>NUCLEOTIDE SEQUENCE [LARGE SCALE GENOMIC DNA]</scope>
    <source>
        <strain evidence="9 12">DSM 45119</strain>
    </source>
</reference>
<dbReference type="SUPFAM" id="SSF88946">
    <property type="entry name" value="Sigma2 domain of RNA polymerase sigma factors"/>
    <property type="match status" value="1"/>
</dbReference>
<accession>A0A1I5HBE0</accession>
<dbReference type="InterPro" id="IPR027383">
    <property type="entry name" value="Znf_put"/>
</dbReference>
<keyword evidence="3" id="KW-0731">Sigma factor</keyword>
<evidence type="ECO:0000256" key="5">
    <source>
        <dbReference type="ARBA" id="ARBA00023163"/>
    </source>
</evidence>
<dbReference type="InterPro" id="IPR041916">
    <property type="entry name" value="Anti_sigma_zinc_sf"/>
</dbReference>
<feature type="compositionally biased region" description="Low complexity" evidence="6">
    <location>
        <begin position="327"/>
        <end position="340"/>
    </location>
</feature>
<evidence type="ECO:0000259" key="8">
    <source>
        <dbReference type="Pfam" id="PF13490"/>
    </source>
</evidence>
<feature type="compositionally biased region" description="Polar residues" evidence="6">
    <location>
        <begin position="465"/>
        <end position="480"/>
    </location>
</feature>
<dbReference type="Pfam" id="PF13490">
    <property type="entry name" value="zf-HC2"/>
    <property type="match status" value="1"/>
</dbReference>
<dbReference type="GO" id="GO:0006352">
    <property type="term" value="P:DNA-templated transcription initiation"/>
    <property type="evidence" value="ECO:0007669"/>
    <property type="project" value="InterPro"/>
</dbReference>
<gene>
    <name evidence="9" type="ORF">ATL45_3756</name>
    <name evidence="10" type="ORF">SAMN05421805_1155</name>
</gene>
<evidence type="ECO:0000313" key="10">
    <source>
        <dbReference type="EMBL" id="SFO45131.1"/>
    </source>
</evidence>
<comment type="similarity">
    <text evidence="1">Belongs to the sigma-70 factor family. ECF subfamily.</text>
</comment>
<sequence length="796" mass="81577">MATIPAEVQGPSDGELLEEVRSGSSAAYAQLYERHVGAAYNMARQVAKSAAEADDLVSEAFAKVLDTLRDGRGPNTAFRAYLLTALRHTAYDRTRRERKVQLADDVTEVSGADVSVPFTDTAVAGLERTLAAEAFARLPERWQTVLWHVEVEGQTPAQVAPLLGLTPNGVSALAYRAREGLRQAYLQVHLGQLDDDESGIEHCRATVDRLGAWTRRGLSKRETAQVESHLDGCDRCRALAAELADVNGALRVIIAPLVLGASATGYLAISSSGGASAAALAAGSASSAAGAANAASAGPRQAVTAGTAAAVMAAAIAIAMTSGTEQPVPVAAEPPAAVVQPPEPPKPPAPLPQAPQNPPPAPSPTPPPPAPPEPSPPAPTPPPAATPVLNASGPGAPLQLVAGGDPVDMPITVSNSGSGDSQPVTAELALPAGVSAQLPGAMSAGPASTVPQSRSLVLAQPPGSPSVTCQNRSSTISCSTDRGLRPGESFTFGFSVRADESSQGGEITASISAGTEIELRLDAVPVLVEPAPVDKVDLEAWSWPVPGEVLSQSTTEKSSRLFIWVTNAGTSTGRTEAVAKLPEGMQAQVLTPQCDLLPGDQGRVRCSGELSPRESLLGVVQVTDAQDFPDPTSHASAQTWTGGPVSHGEAVQVTANLGTSSDSTLVELQFPLPPPPPKPPECSWWPWWPPGWNHGRPPWCWLPVPAHSPLLPPTTSAPESTSTPEPTGTTSPTAPPTTVPPTSTTPPTTAPPTSSTPPSATTPPSSTAPPSSSEAPTSSAPPTSSSKGSPGGRQPR</sequence>
<keyword evidence="12" id="KW-1185">Reference proteome</keyword>
<evidence type="ECO:0000256" key="1">
    <source>
        <dbReference type="ARBA" id="ARBA00010641"/>
    </source>
</evidence>
<dbReference type="AlphaFoldDB" id="A0A1I5HBE0"/>
<dbReference type="RefSeq" id="WP_093157134.1">
    <property type="nucleotide sequence ID" value="NZ_FOUP01000015.1"/>
</dbReference>
<dbReference type="OrthoDB" id="4990598at2"/>
<dbReference type="PANTHER" id="PTHR43133:SF8">
    <property type="entry name" value="RNA POLYMERASE SIGMA FACTOR HI_1459-RELATED"/>
    <property type="match status" value="1"/>
</dbReference>
<dbReference type="Gene3D" id="1.10.10.1320">
    <property type="entry name" value="Anti-sigma factor, zinc-finger domain"/>
    <property type="match status" value="1"/>
</dbReference>
<dbReference type="Pfam" id="PF04542">
    <property type="entry name" value="Sigma70_r2"/>
    <property type="match status" value="1"/>
</dbReference>
<feature type="domain" description="RNA polymerase sigma-70 region 2" evidence="7">
    <location>
        <begin position="31"/>
        <end position="99"/>
    </location>
</feature>
<dbReference type="STRING" id="455193.SAMN05421805_1155"/>
<feature type="compositionally biased region" description="Low complexity" evidence="6">
    <location>
        <begin position="740"/>
        <end position="786"/>
    </location>
</feature>
<dbReference type="InterPro" id="IPR036388">
    <property type="entry name" value="WH-like_DNA-bd_sf"/>
</dbReference>
<evidence type="ECO:0000256" key="6">
    <source>
        <dbReference type="SAM" id="MobiDB-lite"/>
    </source>
</evidence>
<evidence type="ECO:0000313" key="11">
    <source>
        <dbReference type="Proteomes" id="UP000199398"/>
    </source>
</evidence>
<dbReference type="Gene3D" id="1.10.10.10">
    <property type="entry name" value="Winged helix-like DNA-binding domain superfamily/Winged helix DNA-binding domain"/>
    <property type="match status" value="1"/>
</dbReference>
<name>A0A1I5HBE0_9PSEU</name>
<dbReference type="GO" id="GO:0003677">
    <property type="term" value="F:DNA binding"/>
    <property type="evidence" value="ECO:0007669"/>
    <property type="project" value="UniProtKB-KW"/>
</dbReference>
<dbReference type="Proteomes" id="UP000270697">
    <property type="component" value="Unassembled WGS sequence"/>
</dbReference>
<evidence type="ECO:0000256" key="4">
    <source>
        <dbReference type="ARBA" id="ARBA00023125"/>
    </source>
</evidence>
<dbReference type="InterPro" id="IPR039425">
    <property type="entry name" value="RNA_pol_sigma-70-like"/>
</dbReference>
<dbReference type="SUPFAM" id="SSF88659">
    <property type="entry name" value="Sigma3 and sigma4 domains of RNA polymerase sigma factors"/>
    <property type="match status" value="1"/>
</dbReference>
<dbReference type="InterPro" id="IPR013324">
    <property type="entry name" value="RNA_pol_sigma_r3/r4-like"/>
</dbReference>
<feature type="region of interest" description="Disordered" evidence="6">
    <location>
        <begin position="327"/>
        <end position="396"/>
    </location>
</feature>
<dbReference type="InterPro" id="IPR013325">
    <property type="entry name" value="RNA_pol_sigma_r2"/>
</dbReference>
<dbReference type="EMBL" id="FOUP01000015">
    <property type="protein sequence ID" value="SFO45131.1"/>
    <property type="molecule type" value="Genomic_DNA"/>
</dbReference>
<feature type="region of interest" description="Disordered" evidence="6">
    <location>
        <begin position="459"/>
        <end position="482"/>
    </location>
</feature>
<dbReference type="InterPro" id="IPR014284">
    <property type="entry name" value="RNA_pol_sigma-70_dom"/>
</dbReference>
<keyword evidence="4" id="KW-0238">DNA-binding</keyword>
<feature type="compositionally biased region" description="Pro residues" evidence="6">
    <location>
        <begin position="341"/>
        <end position="385"/>
    </location>
</feature>
<feature type="region of interest" description="Disordered" evidence="6">
    <location>
        <begin position="711"/>
        <end position="796"/>
    </location>
</feature>
<dbReference type="Gene3D" id="1.10.1740.10">
    <property type="match status" value="1"/>
</dbReference>
<evidence type="ECO:0000259" key="7">
    <source>
        <dbReference type="Pfam" id="PF04542"/>
    </source>
</evidence>
<keyword evidence="2" id="KW-0805">Transcription regulation</keyword>
<evidence type="ECO:0000256" key="3">
    <source>
        <dbReference type="ARBA" id="ARBA00023082"/>
    </source>
</evidence>
<evidence type="ECO:0000256" key="2">
    <source>
        <dbReference type="ARBA" id="ARBA00023015"/>
    </source>
</evidence>
<dbReference type="Proteomes" id="UP000199398">
    <property type="component" value="Unassembled WGS sequence"/>
</dbReference>
<dbReference type="InterPro" id="IPR007627">
    <property type="entry name" value="RNA_pol_sigma70_r2"/>
</dbReference>
<dbReference type="EMBL" id="RBXX01000002">
    <property type="protein sequence ID" value="RKT85415.1"/>
    <property type="molecule type" value="Genomic_DNA"/>
</dbReference>
<organism evidence="10 11">
    <name type="scientific">Saccharopolyspora antimicrobica</name>
    <dbReference type="NCBI Taxonomy" id="455193"/>
    <lineage>
        <taxon>Bacteria</taxon>
        <taxon>Bacillati</taxon>
        <taxon>Actinomycetota</taxon>
        <taxon>Actinomycetes</taxon>
        <taxon>Pseudonocardiales</taxon>
        <taxon>Pseudonocardiaceae</taxon>
        <taxon>Saccharopolyspora</taxon>
    </lineage>
</organism>